<dbReference type="EMBL" id="JRFS01000042">
    <property type="protein sequence ID" value="PWE82570.1"/>
    <property type="molecule type" value="Genomic_DNA"/>
</dbReference>
<keyword evidence="2" id="KW-0813">Transport</keyword>
<dbReference type="RefSeq" id="WP_109258715.1">
    <property type="nucleotide sequence ID" value="NZ_JBBNFZ010000169.1"/>
</dbReference>
<dbReference type="Pfam" id="PF00005">
    <property type="entry name" value="ABC_tran"/>
    <property type="match status" value="1"/>
</dbReference>
<evidence type="ECO:0000256" key="4">
    <source>
        <dbReference type="ARBA" id="ARBA00022840"/>
    </source>
</evidence>
<dbReference type="GO" id="GO:0005524">
    <property type="term" value="F:ATP binding"/>
    <property type="evidence" value="ECO:0007669"/>
    <property type="project" value="UniProtKB-KW"/>
</dbReference>
<dbReference type="SMART" id="SM00382">
    <property type="entry name" value="AAA"/>
    <property type="match status" value="1"/>
</dbReference>
<dbReference type="PROSITE" id="PS50893">
    <property type="entry name" value="ABC_TRANSPORTER_2"/>
    <property type="match status" value="1"/>
</dbReference>
<feature type="domain" description="ABC transporter" evidence="5">
    <location>
        <begin position="5"/>
        <end position="244"/>
    </location>
</feature>
<dbReference type="InterPro" id="IPR003439">
    <property type="entry name" value="ABC_transporter-like_ATP-bd"/>
</dbReference>
<comment type="caution">
    <text evidence="6">The sequence shown here is derived from an EMBL/GenBank/DDBJ whole genome shotgun (WGS) entry which is preliminary data.</text>
</comment>
<evidence type="ECO:0000313" key="7">
    <source>
        <dbReference type="Proteomes" id="UP000245905"/>
    </source>
</evidence>
<dbReference type="InterPro" id="IPR003593">
    <property type="entry name" value="AAA+_ATPase"/>
</dbReference>
<evidence type="ECO:0000256" key="1">
    <source>
        <dbReference type="ARBA" id="ARBA00005417"/>
    </source>
</evidence>
<dbReference type="PANTHER" id="PTHR42798">
    <property type="entry name" value="LIPOPROTEIN-RELEASING SYSTEM ATP-BINDING PROTEIN LOLD"/>
    <property type="match status" value="1"/>
</dbReference>
<keyword evidence="3" id="KW-0547">Nucleotide-binding</keyword>
<name>A0A2U2EDI7_9FIRM</name>
<dbReference type="Gene3D" id="3.40.50.300">
    <property type="entry name" value="P-loop containing nucleotide triphosphate hydrolases"/>
    <property type="match status" value="1"/>
</dbReference>
<dbReference type="AlphaFoldDB" id="A0A2U2EDI7"/>
<comment type="similarity">
    <text evidence="1">Belongs to the ABC transporter superfamily.</text>
</comment>
<evidence type="ECO:0000313" key="6">
    <source>
        <dbReference type="EMBL" id="PWE82570.1"/>
    </source>
</evidence>
<evidence type="ECO:0000256" key="3">
    <source>
        <dbReference type="ARBA" id="ARBA00022741"/>
    </source>
</evidence>
<dbReference type="GO" id="GO:0098796">
    <property type="term" value="C:membrane protein complex"/>
    <property type="evidence" value="ECO:0007669"/>
    <property type="project" value="UniProtKB-ARBA"/>
</dbReference>
<accession>A0A2U2EDI7</accession>
<dbReference type="InterPro" id="IPR027417">
    <property type="entry name" value="P-loop_NTPase"/>
</dbReference>
<keyword evidence="4 6" id="KW-0067">ATP-binding</keyword>
<gene>
    <name evidence="6" type="ORF">LD38_15005</name>
</gene>
<dbReference type="GO" id="GO:0016887">
    <property type="term" value="F:ATP hydrolysis activity"/>
    <property type="evidence" value="ECO:0007669"/>
    <property type="project" value="InterPro"/>
</dbReference>
<dbReference type="GO" id="GO:0022857">
    <property type="term" value="F:transmembrane transporter activity"/>
    <property type="evidence" value="ECO:0007669"/>
    <property type="project" value="UniProtKB-ARBA"/>
</dbReference>
<dbReference type="Proteomes" id="UP000245905">
    <property type="component" value="Unassembled WGS sequence"/>
</dbReference>
<protein>
    <submittedName>
        <fullName evidence="6">Multidrug ABC transporter ATP-binding protein</fullName>
    </submittedName>
</protein>
<sequence length="246" mass="27668">MSAFLKVDNLEKYYGSAENITKAIDRISFEINEGEFVGIMGESGSGKTSLLNILGTVDTATSGHVFFEGKDISKMSEDERADFRKQNLGFVFQNFNLLDMLTIQENIYIPLLLTKNQGTDVMKKTEKIMEILNIKEIADKYPHQVSGGQQQRCACARALVNNSRLILADEPTGALDARNSEKLMEMLADVNEKLKATILMVTHDPFSVVYCNHIFFLKNGKISYELYKGSRNKEEYLAAILDAQKN</sequence>
<organism evidence="6 7">
    <name type="scientific">Agathobacter rectalis</name>
    <dbReference type="NCBI Taxonomy" id="39491"/>
    <lineage>
        <taxon>Bacteria</taxon>
        <taxon>Bacillati</taxon>
        <taxon>Bacillota</taxon>
        <taxon>Clostridia</taxon>
        <taxon>Lachnospirales</taxon>
        <taxon>Lachnospiraceae</taxon>
        <taxon>Agathobacter</taxon>
    </lineage>
</organism>
<dbReference type="CDD" id="cd03255">
    <property type="entry name" value="ABC_MJ0796_LolCDE_FtsE"/>
    <property type="match status" value="1"/>
</dbReference>
<evidence type="ECO:0000259" key="5">
    <source>
        <dbReference type="PROSITE" id="PS50893"/>
    </source>
</evidence>
<dbReference type="PANTHER" id="PTHR42798:SF7">
    <property type="entry name" value="ALPHA-D-RIBOSE 1-METHYLPHOSPHONATE 5-TRIPHOSPHATE SYNTHASE SUBUNIT PHNL"/>
    <property type="match status" value="1"/>
</dbReference>
<dbReference type="SUPFAM" id="SSF52540">
    <property type="entry name" value="P-loop containing nucleoside triphosphate hydrolases"/>
    <property type="match status" value="1"/>
</dbReference>
<evidence type="ECO:0000256" key="2">
    <source>
        <dbReference type="ARBA" id="ARBA00022448"/>
    </source>
</evidence>
<dbReference type="InterPro" id="IPR017911">
    <property type="entry name" value="MacB-like_ATP-bd"/>
</dbReference>
<reference evidence="6 7" key="1">
    <citation type="submission" date="2014-09" db="EMBL/GenBank/DDBJ databases">
        <title>Butyrate-producing bacteria isolated from human gut.</title>
        <authorList>
            <person name="Zhang Q."/>
            <person name="Zhao L."/>
        </authorList>
    </citation>
    <scope>NUCLEOTIDE SEQUENCE [LARGE SCALE GENOMIC DNA]</scope>
    <source>
        <strain evidence="6 7">R22</strain>
    </source>
</reference>
<proteinExistence type="inferred from homology"/>
<dbReference type="FunFam" id="3.40.50.300:FF:000032">
    <property type="entry name" value="Export ABC transporter ATP-binding protein"/>
    <property type="match status" value="1"/>
</dbReference>